<organism evidence="8 9">
    <name type="scientific">Novosphingobium chloroacetimidivorans</name>
    <dbReference type="NCBI Taxonomy" id="1428314"/>
    <lineage>
        <taxon>Bacteria</taxon>
        <taxon>Pseudomonadati</taxon>
        <taxon>Pseudomonadota</taxon>
        <taxon>Alphaproteobacteria</taxon>
        <taxon>Sphingomonadales</taxon>
        <taxon>Sphingomonadaceae</taxon>
        <taxon>Novosphingobium</taxon>
    </lineage>
</organism>
<name>A0A7W7K8C8_9SPHN</name>
<dbReference type="AlphaFoldDB" id="A0A7W7K8C8"/>
<dbReference type="GO" id="GO:0007155">
    <property type="term" value="P:cell adhesion"/>
    <property type="evidence" value="ECO:0007669"/>
    <property type="project" value="InterPro"/>
</dbReference>
<keyword evidence="4 5" id="KW-0975">Bacterial flagellum</keyword>
<comment type="subunit">
    <text evidence="2 5">Homopentamer.</text>
</comment>
<dbReference type="Pfam" id="PF07196">
    <property type="entry name" value="Flagellin_IN"/>
    <property type="match status" value="1"/>
</dbReference>
<keyword evidence="8" id="KW-0969">Cilium</keyword>
<evidence type="ECO:0000256" key="5">
    <source>
        <dbReference type="RuleBase" id="RU362066"/>
    </source>
</evidence>
<dbReference type="InterPro" id="IPR010809">
    <property type="entry name" value="FliD_C"/>
</dbReference>
<dbReference type="GO" id="GO:0009424">
    <property type="term" value="C:bacterial-type flagellum hook"/>
    <property type="evidence" value="ECO:0007669"/>
    <property type="project" value="UniProtKB-UniRule"/>
</dbReference>
<reference evidence="8 9" key="1">
    <citation type="submission" date="2020-08" db="EMBL/GenBank/DDBJ databases">
        <title>Functional genomics of gut bacteria from endangered species of beetles.</title>
        <authorList>
            <person name="Carlos-Shanley C."/>
        </authorList>
    </citation>
    <scope>NUCLEOTIDE SEQUENCE [LARGE SCALE GENOMIC DNA]</scope>
    <source>
        <strain evidence="8 9">S00245</strain>
    </source>
</reference>
<comment type="similarity">
    <text evidence="1 5">Belongs to the FliD family.</text>
</comment>
<keyword evidence="8" id="KW-0282">Flagellum</keyword>
<comment type="caution">
    <text evidence="8">The sequence shown here is derived from an EMBL/GenBank/DDBJ whole genome shotgun (WGS) entry which is preliminary data.</text>
</comment>
<keyword evidence="5" id="KW-0964">Secreted</keyword>
<dbReference type="InterPro" id="IPR040026">
    <property type="entry name" value="FliD"/>
</dbReference>
<protein>
    <recommendedName>
        <fullName evidence="5">Flagellar hook-associated protein 2</fullName>
        <shortName evidence="5">HAP2</shortName>
    </recommendedName>
    <alternativeName>
        <fullName evidence="5">Flagellar cap protein</fullName>
    </alternativeName>
</protein>
<dbReference type="GO" id="GO:0009421">
    <property type="term" value="C:bacterial-type flagellum filament cap"/>
    <property type="evidence" value="ECO:0007669"/>
    <property type="project" value="InterPro"/>
</dbReference>
<evidence type="ECO:0000256" key="4">
    <source>
        <dbReference type="ARBA" id="ARBA00023143"/>
    </source>
</evidence>
<evidence type="ECO:0000256" key="3">
    <source>
        <dbReference type="ARBA" id="ARBA00023054"/>
    </source>
</evidence>
<evidence type="ECO:0000259" key="6">
    <source>
        <dbReference type="Pfam" id="PF02465"/>
    </source>
</evidence>
<comment type="subcellular location">
    <subcellularLocation>
        <location evidence="5">Secreted</location>
    </subcellularLocation>
    <subcellularLocation>
        <location evidence="5">Bacterial flagellum</location>
    </subcellularLocation>
</comment>
<dbReference type="RefSeq" id="WP_184243415.1">
    <property type="nucleotide sequence ID" value="NZ_JACHLR010000004.1"/>
</dbReference>
<keyword evidence="3" id="KW-0175">Coiled coil</keyword>
<keyword evidence="9" id="KW-1185">Reference proteome</keyword>
<evidence type="ECO:0000256" key="1">
    <source>
        <dbReference type="ARBA" id="ARBA00009764"/>
    </source>
</evidence>
<evidence type="ECO:0000313" key="8">
    <source>
        <dbReference type="EMBL" id="MBB4858086.1"/>
    </source>
</evidence>
<accession>A0A7W7K8C8</accession>
<sequence>MTTTTSTTSTSATQSLVSQLGAGSGIDMAALATNLANAQFASKVDRLTAKSETLTAQISAASNMKAMLLNFSTSVGDLVRTGGLSPQPQFSGASVASGALSGTRTPSGSYSLEVTTLAKSQTLASAAYTSPTATTDVVGPGTLKLSFGTISGTNFAPDADPKRVGIAIPIAANATLNDVANAVNAQKTGVTAYVAQTSAGAQLVFKGAEGAANGFKIEADTSGLGKLAWDPATSPTTDRLIANAGDASFKVDGLVRTSTSNTVSEAIPGVTLKLTAVSTGTPPVPTTVTFTDTSAALSTTMNDLTGALNEIASALNAATDPTSGDLRADSGARALKKAFGQLAGSTVMPNATGAAKTLADLGLSTQRDGTFVLDTNRLKATLAKDPDGVASMFTTGLYGVYATVDKLYRNATAASDPGSLGGSITRFTKQLSQVKEDQTTVAEKQETLRANLTARFAVSDSRISASQSTLSFIQNQIAAWNKSDS</sequence>
<dbReference type="InterPro" id="IPR010810">
    <property type="entry name" value="Flagellin_hook_IN_motif"/>
</dbReference>
<feature type="domain" description="Flagellar hook-associated protein 2 N-terminal" evidence="6">
    <location>
        <begin position="24"/>
        <end position="121"/>
    </location>
</feature>
<dbReference type="Proteomes" id="UP000555448">
    <property type="component" value="Unassembled WGS sequence"/>
</dbReference>
<gene>
    <name evidence="8" type="ORF">HNO88_001400</name>
</gene>
<dbReference type="GO" id="GO:0005576">
    <property type="term" value="C:extracellular region"/>
    <property type="evidence" value="ECO:0007669"/>
    <property type="project" value="UniProtKB-SubCell"/>
</dbReference>
<evidence type="ECO:0000313" key="9">
    <source>
        <dbReference type="Proteomes" id="UP000555448"/>
    </source>
</evidence>
<dbReference type="GO" id="GO:0071973">
    <property type="term" value="P:bacterial-type flagellum-dependent cell motility"/>
    <property type="evidence" value="ECO:0007669"/>
    <property type="project" value="TreeGrafter"/>
</dbReference>
<dbReference type="InterPro" id="IPR003481">
    <property type="entry name" value="FliD_N"/>
</dbReference>
<evidence type="ECO:0000256" key="2">
    <source>
        <dbReference type="ARBA" id="ARBA00011255"/>
    </source>
</evidence>
<dbReference type="PANTHER" id="PTHR30288:SF0">
    <property type="entry name" value="FLAGELLAR HOOK-ASSOCIATED PROTEIN 2"/>
    <property type="match status" value="1"/>
</dbReference>
<evidence type="ECO:0000259" key="7">
    <source>
        <dbReference type="Pfam" id="PF07195"/>
    </source>
</evidence>
<dbReference type="PANTHER" id="PTHR30288">
    <property type="entry name" value="FLAGELLAR CAP/ASSEMBLY PROTEIN FLID"/>
    <property type="match status" value="1"/>
</dbReference>
<dbReference type="Pfam" id="PF02465">
    <property type="entry name" value="FliD_N"/>
    <property type="match status" value="1"/>
</dbReference>
<keyword evidence="8" id="KW-0966">Cell projection</keyword>
<feature type="domain" description="Flagellar hook-associated protein 2 C-terminal" evidence="7">
    <location>
        <begin position="244"/>
        <end position="462"/>
    </location>
</feature>
<dbReference type="Pfam" id="PF07195">
    <property type="entry name" value="FliD_C"/>
    <property type="match status" value="1"/>
</dbReference>
<proteinExistence type="inferred from homology"/>
<dbReference type="EMBL" id="JACHLR010000004">
    <property type="protein sequence ID" value="MBB4858086.1"/>
    <property type="molecule type" value="Genomic_DNA"/>
</dbReference>
<comment type="function">
    <text evidence="5">Required for morphogenesis and for the elongation of the flagellar filament by facilitating polymerization of the flagellin monomers at the tip of growing filament. Forms a capping structure, which prevents flagellin subunits (transported through the central channel of the flagellum) from leaking out without polymerization at the distal end.</text>
</comment>